<accession>A0A0K8RHK7</accession>
<proteinExistence type="evidence at transcript level"/>
<organism evidence="2">
    <name type="scientific">Ixodes ricinus</name>
    <name type="common">Common tick</name>
    <name type="synonym">Acarus ricinus</name>
    <dbReference type="NCBI Taxonomy" id="34613"/>
    <lineage>
        <taxon>Eukaryota</taxon>
        <taxon>Metazoa</taxon>
        <taxon>Ecdysozoa</taxon>
        <taxon>Arthropoda</taxon>
        <taxon>Chelicerata</taxon>
        <taxon>Arachnida</taxon>
        <taxon>Acari</taxon>
        <taxon>Parasitiformes</taxon>
        <taxon>Ixodida</taxon>
        <taxon>Ixodoidea</taxon>
        <taxon>Ixodidae</taxon>
        <taxon>Ixodinae</taxon>
        <taxon>Ixodes</taxon>
    </lineage>
</organism>
<keyword evidence="1" id="KW-0472">Membrane</keyword>
<protein>
    <submittedName>
        <fullName evidence="2">Putative draper</fullName>
    </submittedName>
</protein>
<reference evidence="2" key="1">
    <citation type="submission" date="2012-12" db="EMBL/GenBank/DDBJ databases">
        <title>Identification and characterization of a phenylalanine ammonia-lyase gene family in Isatis indigotica Fort.</title>
        <authorList>
            <person name="Liu Q."/>
            <person name="Chen J."/>
            <person name="Zhou X."/>
            <person name="Di P."/>
            <person name="Xiao Y."/>
            <person name="Xuan H."/>
            <person name="Zhang L."/>
            <person name="Chen W."/>
        </authorList>
    </citation>
    <scope>NUCLEOTIDE SEQUENCE</scope>
    <source>
        <tissue evidence="2">Salivary gland</tissue>
    </source>
</reference>
<evidence type="ECO:0000256" key="1">
    <source>
        <dbReference type="SAM" id="Phobius"/>
    </source>
</evidence>
<keyword evidence="1" id="KW-1133">Transmembrane helix</keyword>
<evidence type="ECO:0000313" key="2">
    <source>
        <dbReference type="EMBL" id="JAA69999.1"/>
    </source>
</evidence>
<name>A0A0K8RHK7_IXORI</name>
<sequence>MYIEEEPKSNSGIVAGTIVAVLLVVVIVICIVFYYRRRVSHLKNELAYVTYTADVRPSPDRRHFDNPVYAFQAVQLDGALNNASGASNIKQIHNDLNCTKSNIEKAKLGYCEDDQDMQSLKGACGVSNDYEENPTLKDFDFKPNIYQSIEDLKCYADKKEPFYDEVKDKSDTSNASTAISLTTTVPTSTMRDADADAYDHLEYNRPKTEAKPNYFRLDSTLSKKKT</sequence>
<keyword evidence="1" id="KW-0812">Transmembrane</keyword>
<dbReference type="EMBL" id="GADI01003809">
    <property type="protein sequence ID" value="JAA69999.1"/>
    <property type="molecule type" value="mRNA"/>
</dbReference>
<dbReference type="AlphaFoldDB" id="A0A0K8RHK7"/>
<feature type="transmembrane region" description="Helical" evidence="1">
    <location>
        <begin position="12"/>
        <end position="35"/>
    </location>
</feature>